<gene>
    <name evidence="2" type="ORF">GCM10010937_04750</name>
</gene>
<dbReference type="InterPro" id="IPR052775">
    <property type="entry name" value="IUN_hydrolase"/>
</dbReference>
<dbReference type="PANTHER" id="PTHR46190">
    <property type="entry name" value="SI:CH211-201H21.5-RELATED"/>
    <property type="match status" value="1"/>
</dbReference>
<proteinExistence type="predicted"/>
<sequence>MTNLALAIRLDPEFPKLARQLIFMGGLVDTNMSAINGNAAFTDDFNMVFDPEAAHITLTAPWAKITVVGNISSDLVLSKEHLANIAQSRRPVAQYVVKYMKTMPLWDEMAAAIVVDPSLITKSQELYMDVDPIPGINYGRVHLWKRDQAPLRTGVKSMTIVEGVDEQKFLDRFIQNAKAL</sequence>
<comment type="caution">
    <text evidence="2">The sequence shown here is derived from an EMBL/GenBank/DDBJ whole genome shotgun (WGS) entry which is preliminary data.</text>
</comment>
<dbReference type="Gene3D" id="3.90.245.10">
    <property type="entry name" value="Ribonucleoside hydrolase-like"/>
    <property type="match status" value="1"/>
</dbReference>
<keyword evidence="3" id="KW-1185">Reference proteome</keyword>
<dbReference type="SUPFAM" id="SSF53590">
    <property type="entry name" value="Nucleoside hydrolase"/>
    <property type="match status" value="1"/>
</dbReference>
<organism evidence="2 3">
    <name type="scientific">Gluconobacter japonicus</name>
    <dbReference type="NCBI Taxonomy" id="376620"/>
    <lineage>
        <taxon>Bacteria</taxon>
        <taxon>Pseudomonadati</taxon>
        <taxon>Pseudomonadota</taxon>
        <taxon>Alphaproteobacteria</taxon>
        <taxon>Acetobacterales</taxon>
        <taxon>Acetobacteraceae</taxon>
        <taxon>Gluconobacter</taxon>
    </lineage>
</organism>
<dbReference type="Pfam" id="PF01156">
    <property type="entry name" value="IU_nuc_hydro"/>
    <property type="match status" value="1"/>
</dbReference>
<reference evidence="3" key="1">
    <citation type="journal article" date="2019" name="Int. J. Syst. Evol. Microbiol.">
        <title>The Global Catalogue of Microorganisms (GCM) 10K type strain sequencing project: providing services to taxonomists for standard genome sequencing and annotation.</title>
        <authorList>
            <consortium name="The Broad Institute Genomics Platform"/>
            <consortium name="The Broad Institute Genome Sequencing Center for Infectious Disease"/>
            <person name="Wu L."/>
            <person name="Ma J."/>
        </authorList>
    </citation>
    <scope>NUCLEOTIDE SEQUENCE [LARGE SCALE GENOMIC DNA]</scope>
    <source>
        <strain evidence="3">NBRC 3271</strain>
    </source>
</reference>
<dbReference type="InterPro" id="IPR001910">
    <property type="entry name" value="Inosine/uridine_hydrolase_dom"/>
</dbReference>
<feature type="domain" description="Inosine/uridine-preferring nucleoside hydrolase" evidence="1">
    <location>
        <begin position="1"/>
        <end position="171"/>
    </location>
</feature>
<dbReference type="Proteomes" id="UP001156613">
    <property type="component" value="Unassembled WGS sequence"/>
</dbReference>
<protein>
    <recommendedName>
        <fullName evidence="1">Inosine/uridine-preferring nucleoside hydrolase domain-containing protein</fullName>
    </recommendedName>
</protein>
<dbReference type="EMBL" id="BSNT01000015">
    <property type="protein sequence ID" value="GLQ58673.1"/>
    <property type="molecule type" value="Genomic_DNA"/>
</dbReference>
<accession>A0ABQ5WG42</accession>
<evidence type="ECO:0000313" key="3">
    <source>
        <dbReference type="Proteomes" id="UP001156613"/>
    </source>
</evidence>
<dbReference type="PANTHER" id="PTHR46190:SF1">
    <property type="entry name" value="SI:CH211-201H21.5"/>
    <property type="match status" value="1"/>
</dbReference>
<dbReference type="InterPro" id="IPR036452">
    <property type="entry name" value="Ribo_hydro-like"/>
</dbReference>
<evidence type="ECO:0000259" key="1">
    <source>
        <dbReference type="Pfam" id="PF01156"/>
    </source>
</evidence>
<name>A0ABQ5WG42_GLUJA</name>
<evidence type="ECO:0000313" key="2">
    <source>
        <dbReference type="EMBL" id="GLQ58673.1"/>
    </source>
</evidence>